<evidence type="ECO:0000313" key="1">
    <source>
        <dbReference type="Proteomes" id="UP000887569"/>
    </source>
</evidence>
<reference evidence="2" key="1">
    <citation type="submission" date="2022-11" db="UniProtKB">
        <authorList>
            <consortium name="WormBaseParasite"/>
        </authorList>
    </citation>
    <scope>IDENTIFICATION</scope>
</reference>
<dbReference type="WBParaSite" id="PgE181_g001_t02">
    <property type="protein sequence ID" value="PgE181_g001_t02"/>
    <property type="gene ID" value="PgE181_g001"/>
</dbReference>
<name>A0A915A3R2_PARUN</name>
<dbReference type="Proteomes" id="UP000887569">
    <property type="component" value="Unplaced"/>
</dbReference>
<evidence type="ECO:0000313" key="2">
    <source>
        <dbReference type="WBParaSite" id="PgE181_g001_t02"/>
    </source>
</evidence>
<protein>
    <submittedName>
        <fullName evidence="2">Uncharacterized protein</fullName>
    </submittedName>
</protein>
<sequence length="31" mass="3847">MTARRIETHMPKPFKYRLHAQYRDSFPREIA</sequence>
<accession>A0A915A3R2</accession>
<keyword evidence="1" id="KW-1185">Reference proteome</keyword>
<organism evidence="1 2">
    <name type="scientific">Parascaris univalens</name>
    <name type="common">Nematode worm</name>
    <dbReference type="NCBI Taxonomy" id="6257"/>
    <lineage>
        <taxon>Eukaryota</taxon>
        <taxon>Metazoa</taxon>
        <taxon>Ecdysozoa</taxon>
        <taxon>Nematoda</taxon>
        <taxon>Chromadorea</taxon>
        <taxon>Rhabditida</taxon>
        <taxon>Spirurina</taxon>
        <taxon>Ascaridomorpha</taxon>
        <taxon>Ascaridoidea</taxon>
        <taxon>Ascarididae</taxon>
        <taxon>Parascaris</taxon>
    </lineage>
</organism>
<proteinExistence type="predicted"/>
<dbReference type="AlphaFoldDB" id="A0A915A3R2"/>